<dbReference type="InterPro" id="IPR011009">
    <property type="entry name" value="Kinase-like_dom_sf"/>
</dbReference>
<dbReference type="InterPro" id="IPR008271">
    <property type="entry name" value="Ser/Thr_kinase_AS"/>
</dbReference>
<dbReference type="KEGG" id="mng:MNEG_4209"/>
<organism evidence="3 4">
    <name type="scientific">Monoraphidium neglectum</name>
    <dbReference type="NCBI Taxonomy" id="145388"/>
    <lineage>
        <taxon>Eukaryota</taxon>
        <taxon>Viridiplantae</taxon>
        <taxon>Chlorophyta</taxon>
        <taxon>core chlorophytes</taxon>
        <taxon>Chlorophyceae</taxon>
        <taxon>CS clade</taxon>
        <taxon>Sphaeropleales</taxon>
        <taxon>Selenastraceae</taxon>
        <taxon>Monoraphidium</taxon>
    </lineage>
</organism>
<dbReference type="PROSITE" id="PS00108">
    <property type="entry name" value="PROTEIN_KINASE_ST"/>
    <property type="match status" value="1"/>
</dbReference>
<dbReference type="GO" id="GO:0004674">
    <property type="term" value="F:protein serine/threonine kinase activity"/>
    <property type="evidence" value="ECO:0007669"/>
    <property type="project" value="TreeGrafter"/>
</dbReference>
<feature type="region of interest" description="Disordered" evidence="1">
    <location>
        <begin position="52"/>
        <end position="126"/>
    </location>
</feature>
<dbReference type="InterPro" id="IPR051681">
    <property type="entry name" value="Ser/Thr_Kinases-Pseudokinases"/>
</dbReference>
<feature type="region of interest" description="Disordered" evidence="1">
    <location>
        <begin position="526"/>
        <end position="547"/>
    </location>
</feature>
<feature type="compositionally biased region" description="Low complexity" evidence="1">
    <location>
        <begin position="378"/>
        <end position="393"/>
    </location>
</feature>
<dbReference type="SMART" id="SM00220">
    <property type="entry name" value="S_TKc"/>
    <property type="match status" value="1"/>
</dbReference>
<gene>
    <name evidence="3" type="ORF">MNEG_4209</name>
</gene>
<dbReference type="PROSITE" id="PS50011">
    <property type="entry name" value="PROTEIN_KINASE_DOM"/>
    <property type="match status" value="1"/>
</dbReference>
<dbReference type="RefSeq" id="XP_013902766.1">
    <property type="nucleotide sequence ID" value="XM_014047312.1"/>
</dbReference>
<reference evidence="3 4" key="1">
    <citation type="journal article" date="2013" name="BMC Genomics">
        <title>Reconstruction of the lipid metabolism for the microalga Monoraphidium neglectum from its genome sequence reveals characteristics suitable for biofuel production.</title>
        <authorList>
            <person name="Bogen C."/>
            <person name="Al-Dilaimi A."/>
            <person name="Albersmeier A."/>
            <person name="Wichmann J."/>
            <person name="Grundmann M."/>
            <person name="Rupp O."/>
            <person name="Lauersen K.J."/>
            <person name="Blifernez-Klassen O."/>
            <person name="Kalinowski J."/>
            <person name="Goesmann A."/>
            <person name="Mussgnug J.H."/>
            <person name="Kruse O."/>
        </authorList>
    </citation>
    <scope>NUCLEOTIDE SEQUENCE [LARGE SCALE GENOMIC DNA]</scope>
    <source>
        <strain evidence="3 4">SAG 48.87</strain>
    </source>
</reference>
<dbReference type="GeneID" id="25737087"/>
<dbReference type="GO" id="GO:0005524">
    <property type="term" value="F:ATP binding"/>
    <property type="evidence" value="ECO:0007669"/>
    <property type="project" value="InterPro"/>
</dbReference>
<dbReference type="SUPFAM" id="SSF56112">
    <property type="entry name" value="Protein kinase-like (PK-like)"/>
    <property type="match status" value="1"/>
</dbReference>
<feature type="compositionally biased region" description="Low complexity" evidence="1">
    <location>
        <begin position="67"/>
        <end position="115"/>
    </location>
</feature>
<feature type="compositionally biased region" description="Polar residues" evidence="1">
    <location>
        <begin position="303"/>
        <end position="312"/>
    </location>
</feature>
<feature type="compositionally biased region" description="Gly residues" evidence="1">
    <location>
        <begin position="326"/>
        <end position="340"/>
    </location>
</feature>
<name>A0A0D2MTH0_9CHLO</name>
<evidence type="ECO:0000256" key="1">
    <source>
        <dbReference type="SAM" id="MobiDB-lite"/>
    </source>
</evidence>
<feature type="compositionally biased region" description="Pro residues" evidence="1">
    <location>
        <begin position="528"/>
        <end position="537"/>
    </location>
</feature>
<accession>A0A0D2MTH0</accession>
<sequence>MRAGDALDVDARLSGSLPHAESHGLGHGLGDMNTVQLMAYAECSGQGGGCHTEGAGHVGAHSEESQRQQQQQQHQHQHQHQQQQKLLRQQQHQQQHNQGPADQQQGHQWQDEQQQLKGEDDGQQPEQAPLLVAPTNAAPEQLSNGEFSLHLPVARQQQLSHLLVHDSLRVFPVMPDHVSGFEGPVVDVRKVDEHSVDVRLTQGFRAEFAEPLTAIHARAVAAFRRDEAAAGEGGGGAGSGSCRRGAAAAAPCMVVEQPDEGEGAAQVLHRKARPIPAACKCWVDEASDTASIGAAAHRRRGSIPSSGGTTPAGSPPASTGAEARGGSDGSGSDGSGGGEGSSLAPTAGVGSPADRGASDGPQREEASFSVMLKRPQGGRHPQGPAPAQQPAGGAFGQLAFRPLDLALAPPVVLSPLGAGRARFAPRCEWELDPRKVLIGRRLAVGGFAEVFIGKYEGTVVAVKRLLAHDPGTIERFTSEVIMLARVRHPNLILFIGFCTMPELCIVQEYMQRGSLYNAISAARGPEPAAAPPLPSPSPAGRAGPAAAEPLRPAAALDPKLQRAVAVGVARGLAYLHTRSPPILHLDLKSPNILLDDRGRVKLADFGLSRARYRTYLSTSAQASAAGGMCRAFCGPDPRDL</sequence>
<feature type="compositionally biased region" description="Low complexity" evidence="1">
    <location>
        <begin position="538"/>
        <end position="547"/>
    </location>
</feature>
<dbReference type="Proteomes" id="UP000054498">
    <property type="component" value="Unassembled WGS sequence"/>
</dbReference>
<dbReference type="InterPro" id="IPR001245">
    <property type="entry name" value="Ser-Thr/Tyr_kinase_cat_dom"/>
</dbReference>
<feature type="region of interest" description="Disordered" evidence="1">
    <location>
        <begin position="293"/>
        <end position="366"/>
    </location>
</feature>
<dbReference type="OrthoDB" id="4062651at2759"/>
<dbReference type="Pfam" id="PF07714">
    <property type="entry name" value="PK_Tyr_Ser-Thr"/>
    <property type="match status" value="1"/>
</dbReference>
<protein>
    <recommendedName>
        <fullName evidence="2">Protein kinase domain-containing protein</fullName>
    </recommendedName>
</protein>
<dbReference type="EMBL" id="KK100790">
    <property type="protein sequence ID" value="KIZ03747.1"/>
    <property type="molecule type" value="Genomic_DNA"/>
</dbReference>
<dbReference type="Gene3D" id="3.30.200.20">
    <property type="entry name" value="Phosphorylase Kinase, domain 1"/>
    <property type="match status" value="1"/>
</dbReference>
<dbReference type="STRING" id="145388.A0A0D2MTH0"/>
<evidence type="ECO:0000313" key="3">
    <source>
        <dbReference type="EMBL" id="KIZ03747.1"/>
    </source>
</evidence>
<feature type="region of interest" description="Disordered" evidence="1">
    <location>
        <begin position="374"/>
        <end position="393"/>
    </location>
</feature>
<feature type="domain" description="Protein kinase" evidence="2">
    <location>
        <begin position="436"/>
        <end position="640"/>
    </location>
</feature>
<proteinExistence type="predicted"/>
<dbReference type="Gene3D" id="1.10.510.10">
    <property type="entry name" value="Transferase(Phosphotransferase) domain 1"/>
    <property type="match status" value="1"/>
</dbReference>
<evidence type="ECO:0000259" key="2">
    <source>
        <dbReference type="PROSITE" id="PS50011"/>
    </source>
</evidence>
<evidence type="ECO:0000313" key="4">
    <source>
        <dbReference type="Proteomes" id="UP000054498"/>
    </source>
</evidence>
<dbReference type="PANTHER" id="PTHR44329">
    <property type="entry name" value="SERINE/THREONINE-PROTEIN KINASE TNNI3K-RELATED"/>
    <property type="match status" value="1"/>
</dbReference>
<keyword evidence="4" id="KW-1185">Reference proteome</keyword>
<dbReference type="InterPro" id="IPR000719">
    <property type="entry name" value="Prot_kinase_dom"/>
</dbReference>
<dbReference type="AlphaFoldDB" id="A0A0D2MTH0"/>